<organism evidence="2">
    <name type="scientific">marine sediment metagenome</name>
    <dbReference type="NCBI Taxonomy" id="412755"/>
    <lineage>
        <taxon>unclassified sequences</taxon>
        <taxon>metagenomes</taxon>
        <taxon>ecological metagenomes</taxon>
    </lineage>
</organism>
<protein>
    <recommendedName>
        <fullName evidence="1">Integrase catalytic domain-containing protein</fullName>
    </recommendedName>
</protein>
<gene>
    <name evidence="2" type="ORF">S01H4_25407</name>
</gene>
<dbReference type="PROSITE" id="PS50994">
    <property type="entry name" value="INTEGRASE"/>
    <property type="match status" value="1"/>
</dbReference>
<evidence type="ECO:0000313" key="2">
    <source>
        <dbReference type="EMBL" id="GAG76786.1"/>
    </source>
</evidence>
<dbReference type="PANTHER" id="PTHR35004:SF7">
    <property type="entry name" value="INTEGRASE PROTEIN"/>
    <property type="match status" value="1"/>
</dbReference>
<evidence type="ECO:0000259" key="1">
    <source>
        <dbReference type="PROSITE" id="PS50994"/>
    </source>
</evidence>
<dbReference type="Gene3D" id="3.30.420.10">
    <property type="entry name" value="Ribonuclease H-like superfamily/Ribonuclease H"/>
    <property type="match status" value="1"/>
</dbReference>
<dbReference type="GO" id="GO:0015074">
    <property type="term" value="P:DNA integration"/>
    <property type="evidence" value="ECO:0007669"/>
    <property type="project" value="InterPro"/>
</dbReference>
<dbReference type="InterPro" id="IPR001584">
    <property type="entry name" value="Integrase_cat-core"/>
</dbReference>
<dbReference type="EMBL" id="BART01012085">
    <property type="protein sequence ID" value="GAG76786.1"/>
    <property type="molecule type" value="Genomic_DNA"/>
</dbReference>
<feature type="domain" description="Integrase catalytic" evidence="1">
    <location>
        <begin position="40"/>
        <end position="223"/>
    </location>
</feature>
<feature type="non-terminal residue" evidence="2">
    <location>
        <position position="282"/>
    </location>
</feature>
<accession>X1BXA2</accession>
<proteinExistence type="predicted"/>
<dbReference type="InterPro" id="IPR036397">
    <property type="entry name" value="RNaseH_sf"/>
</dbReference>
<feature type="non-terminal residue" evidence="2">
    <location>
        <position position="1"/>
    </location>
</feature>
<comment type="caution">
    <text evidence="2">The sequence shown here is derived from an EMBL/GenBank/DDBJ whole genome shotgun (WGS) entry which is preliminary data.</text>
</comment>
<dbReference type="AlphaFoldDB" id="X1BXA2"/>
<dbReference type="SUPFAM" id="SSF53098">
    <property type="entry name" value="Ribonuclease H-like"/>
    <property type="match status" value="1"/>
</dbReference>
<sequence length="282" mass="33067">LRDRLASKGVKVSVTTIINRAKQLDCYKPHKKRKTHDREVLTASIGALVQHDASLHLWSPYAQEKWALITSIDDFSRKLLFADLVPKETTWAHIQASQALMEAYGVPLRYYVDSLRIFRFVQGRDSIWRKHVLQTDEVEPQWRKMMRLLGVDVSYALSPQAKGTIERPYRWLQDRIVRTCALEHISSLDEVRSVLRDEVDRYNNRQVHSTTKEIPNIRFKRARTEGNTLFRPFSLPSPYTSPKDVFCLRETRLVNGYRRISLFNHTIEVPNVPLREYVDIHL</sequence>
<name>X1BXA2_9ZZZZ</name>
<dbReference type="GO" id="GO:0003676">
    <property type="term" value="F:nucleic acid binding"/>
    <property type="evidence" value="ECO:0007669"/>
    <property type="project" value="InterPro"/>
</dbReference>
<dbReference type="InterPro" id="IPR012337">
    <property type="entry name" value="RNaseH-like_sf"/>
</dbReference>
<dbReference type="PANTHER" id="PTHR35004">
    <property type="entry name" value="TRANSPOSASE RV3428C-RELATED"/>
    <property type="match status" value="1"/>
</dbReference>
<reference evidence="2" key="1">
    <citation type="journal article" date="2014" name="Front. Microbiol.">
        <title>High frequency of phylogenetically diverse reductive dehalogenase-homologous genes in deep subseafloor sedimentary metagenomes.</title>
        <authorList>
            <person name="Kawai M."/>
            <person name="Futagami T."/>
            <person name="Toyoda A."/>
            <person name="Takaki Y."/>
            <person name="Nishi S."/>
            <person name="Hori S."/>
            <person name="Arai W."/>
            <person name="Tsubouchi T."/>
            <person name="Morono Y."/>
            <person name="Uchiyama I."/>
            <person name="Ito T."/>
            <person name="Fujiyama A."/>
            <person name="Inagaki F."/>
            <person name="Takami H."/>
        </authorList>
    </citation>
    <scope>NUCLEOTIDE SEQUENCE</scope>
    <source>
        <strain evidence="2">Expedition CK06-06</strain>
    </source>
</reference>